<keyword evidence="3" id="KW-0804">Transcription</keyword>
<dbReference type="InterPro" id="IPR009057">
    <property type="entry name" value="Homeodomain-like_sf"/>
</dbReference>
<dbReference type="Gene3D" id="2.60.120.10">
    <property type="entry name" value="Jelly Rolls"/>
    <property type="match status" value="1"/>
</dbReference>
<evidence type="ECO:0000259" key="4">
    <source>
        <dbReference type="PROSITE" id="PS01124"/>
    </source>
</evidence>
<dbReference type="EMBL" id="CP146256">
    <property type="protein sequence ID" value="XAH74035.1"/>
    <property type="molecule type" value="Genomic_DNA"/>
</dbReference>
<dbReference type="PANTHER" id="PTHR43280">
    <property type="entry name" value="ARAC-FAMILY TRANSCRIPTIONAL REGULATOR"/>
    <property type="match status" value="1"/>
</dbReference>
<gene>
    <name evidence="5" type="ORF">V6984_21455</name>
</gene>
<dbReference type="InterPro" id="IPR018060">
    <property type="entry name" value="HTH_AraC"/>
</dbReference>
<evidence type="ECO:0000313" key="5">
    <source>
        <dbReference type="EMBL" id="XAH74035.1"/>
    </source>
</evidence>
<protein>
    <submittedName>
        <fullName evidence="5">AraC family transcriptional regulator</fullName>
    </submittedName>
</protein>
<dbReference type="RefSeq" id="WP_342757631.1">
    <property type="nucleotide sequence ID" value="NZ_CP146256.1"/>
</dbReference>
<organism evidence="5 6">
    <name type="scientific">Kineothrix sedimenti</name>
    <dbReference type="NCBI Taxonomy" id="3123317"/>
    <lineage>
        <taxon>Bacteria</taxon>
        <taxon>Bacillati</taxon>
        <taxon>Bacillota</taxon>
        <taxon>Clostridia</taxon>
        <taxon>Lachnospirales</taxon>
        <taxon>Lachnospiraceae</taxon>
        <taxon>Kineothrix</taxon>
    </lineage>
</organism>
<dbReference type="InterPro" id="IPR020449">
    <property type="entry name" value="Tscrpt_reg_AraC-type_HTH"/>
</dbReference>
<keyword evidence="1" id="KW-0805">Transcription regulation</keyword>
<dbReference type="SMART" id="SM00342">
    <property type="entry name" value="HTH_ARAC"/>
    <property type="match status" value="1"/>
</dbReference>
<dbReference type="PROSITE" id="PS01124">
    <property type="entry name" value="HTH_ARAC_FAMILY_2"/>
    <property type="match status" value="1"/>
</dbReference>
<dbReference type="Pfam" id="PF12833">
    <property type="entry name" value="HTH_18"/>
    <property type="match status" value="1"/>
</dbReference>
<evidence type="ECO:0000313" key="6">
    <source>
        <dbReference type="Proteomes" id="UP001451571"/>
    </source>
</evidence>
<name>A0ABZ3EW18_9FIRM</name>
<dbReference type="SUPFAM" id="SSF51182">
    <property type="entry name" value="RmlC-like cupins"/>
    <property type="match status" value="1"/>
</dbReference>
<reference evidence="5 6" key="1">
    <citation type="submission" date="2024-02" db="EMBL/GenBank/DDBJ databases">
        <title>Bacterial strain from lacustrine sediment.</title>
        <authorList>
            <person name="Petit C."/>
            <person name="Fadhlaoui K."/>
        </authorList>
    </citation>
    <scope>NUCLEOTIDE SEQUENCE [LARGE SCALE GENOMIC DNA]</scope>
    <source>
        <strain evidence="5 6">IPX-CK</strain>
    </source>
</reference>
<dbReference type="Proteomes" id="UP001451571">
    <property type="component" value="Chromosome"/>
</dbReference>
<dbReference type="InterPro" id="IPR013096">
    <property type="entry name" value="Cupin_2"/>
</dbReference>
<dbReference type="InterPro" id="IPR018062">
    <property type="entry name" value="HTH_AraC-typ_CS"/>
</dbReference>
<evidence type="ECO:0000256" key="2">
    <source>
        <dbReference type="ARBA" id="ARBA00023125"/>
    </source>
</evidence>
<dbReference type="PRINTS" id="PR00032">
    <property type="entry name" value="HTHARAC"/>
</dbReference>
<dbReference type="InterPro" id="IPR011051">
    <property type="entry name" value="RmlC_Cupin_sf"/>
</dbReference>
<dbReference type="CDD" id="cd02208">
    <property type="entry name" value="cupin_RmlC-like"/>
    <property type="match status" value="1"/>
</dbReference>
<proteinExistence type="predicted"/>
<accession>A0ABZ3EW18</accession>
<evidence type="ECO:0000256" key="3">
    <source>
        <dbReference type="ARBA" id="ARBA00023163"/>
    </source>
</evidence>
<keyword evidence="6" id="KW-1185">Reference proteome</keyword>
<sequence length="318" mass="36596">MIKIKYTINKDNTAVYTAVGGGEWLMIEILNGIHETVAYDAVNGLKLYHNVQVEDYPLHWHTALEIIMPVKNKYTVLVDGKTHEIAEGDIWITPPGTLHALLAPPDGERMIMLFDYSLICNLKGMDSLLHMLHPYTLITEDEQPDLRRRLQFYLGEISREYDTKSPFAEACVYSFMIRFFVTLGRVSLNANTRFPGITNSKQHEYVEKFMMVCNYITDHCTENISVDDLADLAGFSKFHFARLFKQFSNMSCYDYLTQKRIAHAERLLIKPDISITEVAMQSGFNSLSTFNRIFKAAKNCTPSEYKNLNYKAKKQKRG</sequence>
<dbReference type="InterPro" id="IPR014710">
    <property type="entry name" value="RmlC-like_jellyroll"/>
</dbReference>
<feature type="domain" description="HTH araC/xylS-type" evidence="4">
    <location>
        <begin position="210"/>
        <end position="308"/>
    </location>
</feature>
<dbReference type="PROSITE" id="PS00041">
    <property type="entry name" value="HTH_ARAC_FAMILY_1"/>
    <property type="match status" value="1"/>
</dbReference>
<dbReference type="Gene3D" id="1.10.10.60">
    <property type="entry name" value="Homeodomain-like"/>
    <property type="match status" value="2"/>
</dbReference>
<keyword evidence="2" id="KW-0238">DNA-binding</keyword>
<dbReference type="SUPFAM" id="SSF46689">
    <property type="entry name" value="Homeodomain-like"/>
    <property type="match status" value="2"/>
</dbReference>
<dbReference type="Pfam" id="PF07883">
    <property type="entry name" value="Cupin_2"/>
    <property type="match status" value="1"/>
</dbReference>
<evidence type="ECO:0000256" key="1">
    <source>
        <dbReference type="ARBA" id="ARBA00023015"/>
    </source>
</evidence>
<dbReference type="PANTHER" id="PTHR43280:SF27">
    <property type="entry name" value="TRANSCRIPTIONAL REGULATOR MTLR"/>
    <property type="match status" value="1"/>
</dbReference>